<dbReference type="AlphaFoldDB" id="A5BLF5"/>
<sequence>MDAKGRFNFRRGGSISQRRGIFAGKGHFRNPFRSCEMRPFHSYEIGVGGCEMALVCQEVVSQLRKFSQRGAWGCEMIFAAKCRFRNGLFGVVKSFRSKVAISQQTCNA</sequence>
<protein>
    <submittedName>
        <fullName evidence="1">Uncharacterized protein</fullName>
    </submittedName>
</protein>
<evidence type="ECO:0000313" key="1">
    <source>
        <dbReference type="EMBL" id="CAN74739.1"/>
    </source>
</evidence>
<dbReference type="EMBL" id="AM463584">
    <property type="protein sequence ID" value="CAN74739.1"/>
    <property type="molecule type" value="Genomic_DNA"/>
</dbReference>
<gene>
    <name evidence="1" type="ORF">VITISV_040898</name>
</gene>
<accession>A5BLF5</accession>
<name>A5BLF5_VITVI</name>
<reference evidence="1" key="1">
    <citation type="journal article" date="2007" name="PLoS ONE">
        <title>The first genome sequence of an elite grapevine cultivar (Pinot noir Vitis vinifera L.): coping with a highly heterozygous genome.</title>
        <authorList>
            <person name="Velasco R."/>
            <person name="Zharkikh A."/>
            <person name="Troggio M."/>
            <person name="Cartwright D.A."/>
            <person name="Cestaro A."/>
            <person name="Pruss D."/>
            <person name="Pindo M."/>
            <person name="FitzGerald L.M."/>
            <person name="Vezzulli S."/>
            <person name="Reid J."/>
            <person name="Malacarne G."/>
            <person name="Iliev D."/>
            <person name="Coppola G."/>
            <person name="Wardell B."/>
            <person name="Micheletti D."/>
            <person name="Macalma T."/>
            <person name="Facci M."/>
            <person name="Mitchell J.T."/>
            <person name="Perazzolli M."/>
            <person name="Eldredge G."/>
            <person name="Gatto P."/>
            <person name="Oyzerski R."/>
            <person name="Moretto M."/>
            <person name="Gutin N."/>
            <person name="Stefanini M."/>
            <person name="Chen Y."/>
            <person name="Segala C."/>
            <person name="Davenport C."/>
            <person name="Dematte L."/>
            <person name="Mraz A."/>
            <person name="Battilana J."/>
            <person name="Stormo K."/>
            <person name="Costa F."/>
            <person name="Tao Q."/>
            <person name="Si-Ammour A."/>
            <person name="Harkins T."/>
            <person name="Lackey A."/>
            <person name="Perbost C."/>
            <person name="Taillon B."/>
            <person name="Stella A."/>
            <person name="Solovyev V."/>
            <person name="Fawcett J.A."/>
            <person name="Sterck L."/>
            <person name="Vandepoele K."/>
            <person name="Grando S.M."/>
            <person name="Toppo S."/>
            <person name="Moser C."/>
            <person name="Lanchbury J."/>
            <person name="Bogden R."/>
            <person name="Skolnick M."/>
            <person name="Sgaramella V."/>
            <person name="Bhatnagar S.K."/>
            <person name="Fontana P."/>
            <person name="Gutin A."/>
            <person name="Van de Peer Y."/>
            <person name="Salamini F."/>
            <person name="Viola R."/>
        </authorList>
    </citation>
    <scope>NUCLEOTIDE SEQUENCE</scope>
</reference>
<organism evidence="1">
    <name type="scientific">Vitis vinifera</name>
    <name type="common">Grape</name>
    <dbReference type="NCBI Taxonomy" id="29760"/>
    <lineage>
        <taxon>Eukaryota</taxon>
        <taxon>Viridiplantae</taxon>
        <taxon>Streptophyta</taxon>
        <taxon>Embryophyta</taxon>
        <taxon>Tracheophyta</taxon>
        <taxon>Spermatophyta</taxon>
        <taxon>Magnoliopsida</taxon>
        <taxon>eudicotyledons</taxon>
        <taxon>Gunneridae</taxon>
        <taxon>Pentapetalae</taxon>
        <taxon>rosids</taxon>
        <taxon>Vitales</taxon>
        <taxon>Vitaceae</taxon>
        <taxon>Viteae</taxon>
        <taxon>Vitis</taxon>
    </lineage>
</organism>
<proteinExistence type="predicted"/>